<organism evidence="1 2">
    <name type="scientific">Coemansia furcata</name>
    <dbReference type="NCBI Taxonomy" id="417177"/>
    <lineage>
        <taxon>Eukaryota</taxon>
        <taxon>Fungi</taxon>
        <taxon>Fungi incertae sedis</taxon>
        <taxon>Zoopagomycota</taxon>
        <taxon>Kickxellomycotina</taxon>
        <taxon>Kickxellomycetes</taxon>
        <taxon>Kickxellales</taxon>
        <taxon>Kickxellaceae</taxon>
        <taxon>Coemansia</taxon>
    </lineage>
</organism>
<proteinExistence type="predicted"/>
<gene>
    <name evidence="1" type="primary">SRO7</name>
    <name evidence="1" type="ORF">H4S07_002750</name>
</gene>
<name>A0ACC1LJJ0_9FUNG</name>
<dbReference type="Proteomes" id="UP001140096">
    <property type="component" value="Unassembled WGS sequence"/>
</dbReference>
<comment type="caution">
    <text evidence="1">The sequence shown here is derived from an EMBL/GenBank/DDBJ whole genome shotgun (WGS) entry which is preliminary data.</text>
</comment>
<sequence length="1038" mass="110450">MEAGINAAPALEVVRGWLVDPAAAATAVGSDPTQGVLAVGYDNGRIELYSPKHPTCAHLHIGLPGAISYLKLVPGQPFLAAIDSHGVLRVFDTDTLELCFSYNVPSPPTCLSLLPGTRWLMVGTEMGRVYFVNSGEGLKSDFSIGSQVQPPSRVVSVESHPIETEKILIAYAEGTCVVCDLGKGSVSERHMVVSKHRYEHPETLKQSIRSEPPSDDQFGVPAHYADLVEPRLTGASWSPSGDQIATAYSNGVFCVFDTSAGPEPVVARTIVSEDIRRLNAADLERNMRCLKYVRWCTHASLDQSFLVITSGPAVSYQQSVHVFGTGSQGSVVKSSSDIVTCERYTLEASIGALITVPILSPWRNECEGVGGLAVLVGKPAVVQMLELGPKLRLAPAAEQLPGELIWSTASAKVVHLAQGDLDPALRSQLTPVHQSHLHQYRAAATLDHAAARLGQDDMQLFCRVDGKNTLSLWCTYKDMLRPCVGIQLDVRYASWVLGIEGQVSAVDVCAHSGLVVLGMDSGEALICAIHNGTRPLPLAPHCMTSSEVRELAAEYYLDAPEADELSVSIDEGSAVRAAQTTQGLGAQPRASDIAPDPAARGDLPLSALPKDLAAIQRSRALSVSEGGFIRRKSKRLSSSIGTLFRRGARPRSTGGSYARPNSGRIQDNDDTLEAGMLGLGMSAVDRSSGSGLTRPMPIDHEAWRSQQTAVNTELSRMLYGLQLDATEQHRMGGASSRPKPVSRPRIDSGAPTLADGGNVRPLRPDVSPLMLARFFRRKVINAAAGRDGTIALVYTGGVLVVFDSPRQRILLADNINQAPSSGHTARDVFFGTRSTIQATEWPAKDAEVTAVSVVRLGRDIVHGSLGDAEPGNQVSLLVGTSQGCVLAYTITDAVAPPAVVERSRTGAILYIGAYPCRPGHLYDEATGVDCAHALVVGSQRAVTVHSAKTLEPIASYVLPSRASAFVAVRLVELSSGWRGVVTVDIQANVVLLALPRLERVQAAPIPEARGLISSAAVHISDHGLIMLLGPGGVLLQAK</sequence>
<dbReference type="EMBL" id="JANBUP010000756">
    <property type="protein sequence ID" value="KAJ2810288.1"/>
    <property type="molecule type" value="Genomic_DNA"/>
</dbReference>
<evidence type="ECO:0000313" key="1">
    <source>
        <dbReference type="EMBL" id="KAJ2810288.1"/>
    </source>
</evidence>
<evidence type="ECO:0000313" key="2">
    <source>
        <dbReference type="Proteomes" id="UP001140096"/>
    </source>
</evidence>
<accession>A0ACC1LJJ0</accession>
<keyword evidence="2" id="KW-1185">Reference proteome</keyword>
<feature type="non-terminal residue" evidence="1">
    <location>
        <position position="1038"/>
    </location>
</feature>
<reference evidence="1" key="1">
    <citation type="submission" date="2022-07" db="EMBL/GenBank/DDBJ databases">
        <title>Phylogenomic reconstructions and comparative analyses of Kickxellomycotina fungi.</title>
        <authorList>
            <person name="Reynolds N.K."/>
            <person name="Stajich J.E."/>
            <person name="Barry K."/>
            <person name="Grigoriev I.V."/>
            <person name="Crous P."/>
            <person name="Smith M.E."/>
        </authorList>
    </citation>
    <scope>NUCLEOTIDE SEQUENCE</scope>
    <source>
        <strain evidence="1">CBS 102833</strain>
    </source>
</reference>
<protein>
    <submittedName>
        <fullName evidence="1">Lethal(2) giant larvae sro7</fullName>
    </submittedName>
</protein>